<reference evidence="3" key="2">
    <citation type="journal article" date="2009" name="Fungal Genet. Biol.">
        <title>The 2008 update of the Aspergillus nidulans genome annotation: a community effort.</title>
        <authorList>
            <person name="Wortman J.R."/>
            <person name="Gilsenan J.M."/>
            <person name="Joardar V."/>
            <person name="Deegan J."/>
            <person name="Clutterbuck J."/>
            <person name="Andersen M.R."/>
            <person name="Archer D."/>
            <person name="Bencina M."/>
            <person name="Braus G."/>
            <person name="Coutinho P."/>
            <person name="von Dohren H."/>
            <person name="Doonan J."/>
            <person name="Driessen A.J."/>
            <person name="Durek P."/>
            <person name="Espeso E."/>
            <person name="Fekete E."/>
            <person name="Flipphi M."/>
            <person name="Estrada C.G."/>
            <person name="Geysens S."/>
            <person name="Goldman G."/>
            <person name="de Groot P.W."/>
            <person name="Hansen K."/>
            <person name="Harris S.D."/>
            <person name="Heinekamp T."/>
            <person name="Helmstaedt K."/>
            <person name="Henrissat B."/>
            <person name="Hofmann G."/>
            <person name="Homan T."/>
            <person name="Horio T."/>
            <person name="Horiuchi H."/>
            <person name="James S."/>
            <person name="Jones M."/>
            <person name="Karaffa L."/>
            <person name="Karanyi Z."/>
            <person name="Kato M."/>
            <person name="Keller N."/>
            <person name="Kelly D.E."/>
            <person name="Kiel J.A."/>
            <person name="Kim J.M."/>
            <person name="van der Klei I.J."/>
            <person name="Klis F.M."/>
            <person name="Kovalchuk A."/>
            <person name="Krasevec N."/>
            <person name="Kubicek C.P."/>
            <person name="Liu B."/>
            <person name="Maccabe A."/>
            <person name="Meyer V."/>
            <person name="Mirabito P."/>
            <person name="Miskei M."/>
            <person name="Mos M."/>
            <person name="Mullins J."/>
            <person name="Nelson D.R."/>
            <person name="Nielsen J."/>
            <person name="Oakley B.R."/>
            <person name="Osmani S.A."/>
            <person name="Pakula T."/>
            <person name="Paszewski A."/>
            <person name="Paulsen I."/>
            <person name="Pilsyk S."/>
            <person name="Pocsi I."/>
            <person name="Punt P.J."/>
            <person name="Ram A.F."/>
            <person name="Ren Q."/>
            <person name="Robellet X."/>
            <person name="Robson G."/>
            <person name="Seiboth B."/>
            <person name="van Solingen P."/>
            <person name="Specht T."/>
            <person name="Sun J."/>
            <person name="Taheri-Talesh N."/>
            <person name="Takeshita N."/>
            <person name="Ussery D."/>
            <person name="vanKuyk P.A."/>
            <person name="Visser H."/>
            <person name="van de Vondervoort P.J."/>
            <person name="de Vries R.P."/>
            <person name="Walton J."/>
            <person name="Xiang X."/>
            <person name="Xiong Y."/>
            <person name="Zeng A.P."/>
            <person name="Brandt B.W."/>
            <person name="Cornell M.J."/>
            <person name="van den Hondel C.A."/>
            <person name="Visser J."/>
            <person name="Oliver S.G."/>
            <person name="Turner G."/>
        </authorList>
    </citation>
    <scope>GENOME REANNOTATION</scope>
    <source>
        <strain evidence="3">FGSC A4 / ATCC 38163 / CBS 112.46 / NRRL 194 / M139</strain>
    </source>
</reference>
<feature type="coiled-coil region" evidence="1">
    <location>
        <begin position="321"/>
        <end position="348"/>
    </location>
</feature>
<keyword evidence="3" id="KW-1185">Reference proteome</keyword>
<keyword evidence="1" id="KW-0175">Coiled coil</keyword>
<dbReference type="Proteomes" id="UP000000560">
    <property type="component" value="Chromosome II"/>
</dbReference>
<feature type="coiled-coil region" evidence="1">
    <location>
        <begin position="200"/>
        <end position="234"/>
    </location>
</feature>
<dbReference type="KEGG" id="ani:ANIA_08158"/>
<protein>
    <submittedName>
        <fullName evidence="2">Uncharacterized protein</fullName>
    </submittedName>
</protein>
<dbReference type="PANTHER" id="PTHR33488">
    <property type="entry name" value="ZGC:162509"/>
    <property type="match status" value="1"/>
</dbReference>
<evidence type="ECO:0000313" key="2">
    <source>
        <dbReference type="EMBL" id="CBF74000.1"/>
    </source>
</evidence>
<accession>C8V6W8</accession>
<dbReference type="VEuPathDB" id="FungiDB:AN8158"/>
<dbReference type="OMA" id="DMMHARE"/>
<dbReference type="GeneID" id="2869231"/>
<evidence type="ECO:0000313" key="3">
    <source>
        <dbReference type="Proteomes" id="UP000000560"/>
    </source>
</evidence>
<organism evidence="2 3">
    <name type="scientific">Emericella nidulans (strain FGSC A4 / ATCC 38163 / CBS 112.46 / NRRL 194 / M139)</name>
    <name type="common">Aspergillus nidulans</name>
    <dbReference type="NCBI Taxonomy" id="227321"/>
    <lineage>
        <taxon>Eukaryota</taxon>
        <taxon>Fungi</taxon>
        <taxon>Dikarya</taxon>
        <taxon>Ascomycota</taxon>
        <taxon>Pezizomycotina</taxon>
        <taxon>Eurotiomycetes</taxon>
        <taxon>Eurotiomycetidae</taxon>
        <taxon>Eurotiales</taxon>
        <taxon>Aspergillaceae</taxon>
        <taxon>Aspergillus</taxon>
        <taxon>Aspergillus subgen. Nidulantes</taxon>
    </lineage>
</organism>
<reference evidence="3" key="1">
    <citation type="journal article" date="2005" name="Nature">
        <title>Sequencing of Aspergillus nidulans and comparative analysis with A. fumigatus and A. oryzae.</title>
        <authorList>
            <person name="Galagan J.E."/>
            <person name="Calvo S.E."/>
            <person name="Cuomo C."/>
            <person name="Ma L.J."/>
            <person name="Wortman J.R."/>
            <person name="Batzoglou S."/>
            <person name="Lee S.I."/>
            <person name="Basturkmen M."/>
            <person name="Spevak C.C."/>
            <person name="Clutterbuck J."/>
            <person name="Kapitonov V."/>
            <person name="Jurka J."/>
            <person name="Scazzocchio C."/>
            <person name="Farman M."/>
            <person name="Butler J."/>
            <person name="Purcell S."/>
            <person name="Harris S."/>
            <person name="Braus G.H."/>
            <person name="Draht O."/>
            <person name="Busch S."/>
            <person name="D'Enfert C."/>
            <person name="Bouchier C."/>
            <person name="Goldman G.H."/>
            <person name="Bell-Pedersen D."/>
            <person name="Griffiths-Jones S."/>
            <person name="Doonan J.H."/>
            <person name="Yu J."/>
            <person name="Vienken K."/>
            <person name="Pain A."/>
            <person name="Freitag M."/>
            <person name="Selker E.U."/>
            <person name="Archer D.B."/>
            <person name="Penalva M.A."/>
            <person name="Oakley B.R."/>
            <person name="Momany M."/>
            <person name="Tanaka T."/>
            <person name="Kumagai T."/>
            <person name="Asai K."/>
            <person name="Machida M."/>
            <person name="Nierman W.C."/>
            <person name="Denning D.W."/>
            <person name="Caddick M."/>
            <person name="Hynes M."/>
            <person name="Paoletti M."/>
            <person name="Fischer R."/>
            <person name="Miller B."/>
            <person name="Dyer P."/>
            <person name="Sachs M.S."/>
            <person name="Osmani S.A."/>
            <person name="Birren B.W."/>
        </authorList>
    </citation>
    <scope>NUCLEOTIDE SEQUENCE [LARGE SCALE GENOMIC DNA]</scope>
    <source>
        <strain evidence="3">FGSC A4 / ATCC 38163 / CBS 112.46 / NRRL 194 / M139</strain>
    </source>
</reference>
<dbReference type="AlphaFoldDB" id="Q5AU72"/>
<gene>
    <name evidence="2" type="ORF">ANIA_08158</name>
</gene>
<dbReference type="RefSeq" id="XP_681427.1">
    <property type="nucleotide sequence ID" value="XM_676335.1"/>
</dbReference>
<proteinExistence type="predicted"/>
<sequence length="498" mass="56717">MEPTPIAEDSPAHDTPNNRALLVKGLQDSAAAAIEYLHTSALPAQTWSLPAKVFPESVLILASCIVSGKEDGVRTIKLNIEIPGVNRPQSSLNALLEYCSVLGRRAFEQSCEGMLRVSSLAISAEKKVERIMRLVGRSDRRALLYAELSAFQGLTSDLTKHVDAIGMAFKEWSDFTDNLRVHLGDELGVDPTEDLSNDDLKLAQDIFERAEQKLDKAQAQYQDQDRKLTELLTREIPRVCSPAEILEKLSEIIPQDSDKWPGLRRIWRAFWSGEKRTERAFDDRLKMHMQSLTEAIKISSAEAEREQIALREQTEVVSVKIKKAEADLDVAKQEYAEASENLIRVSRRVSQQNLRLLGGNKLDLKAIQQILSKSAQQLRILRQRISTLATMFTDLSNLIENTIHKYENFQRGLQLGQRYIRPGLDDMENFSRTDLELYKRQHQKLESWCTKSVQEIEQLTLEGHISPFPFHWVMGSSEKKKFPAATCIVRRLPYTKQY</sequence>
<dbReference type="OrthoDB" id="4505772at2759"/>
<dbReference type="HOGENOM" id="CLU_529932_0_0_1"/>
<name>Q5AU72_EMENI</name>
<accession>Q5AU72</accession>
<dbReference type="STRING" id="227321.Q5AU72"/>
<evidence type="ECO:0000256" key="1">
    <source>
        <dbReference type="SAM" id="Coils"/>
    </source>
</evidence>
<dbReference type="PANTHER" id="PTHR33488:SF2">
    <property type="entry name" value="EARLY ENDOSOME ANTIGEN 1-LIKE"/>
    <property type="match status" value="1"/>
</dbReference>
<dbReference type="EMBL" id="BN001302">
    <property type="protein sequence ID" value="CBF74000.1"/>
    <property type="molecule type" value="Genomic_DNA"/>
</dbReference>
<dbReference type="InParanoid" id="Q5AU72"/>